<dbReference type="AlphaFoldDB" id="A0A1I7H636"/>
<accession>A0A1I7H636</accession>
<gene>
    <name evidence="1" type="ORF">SAMN05216480_107104</name>
</gene>
<dbReference type="Gene3D" id="1.20.1260.10">
    <property type="match status" value="1"/>
</dbReference>
<evidence type="ECO:0000313" key="2">
    <source>
        <dbReference type="Proteomes" id="UP000199138"/>
    </source>
</evidence>
<dbReference type="Proteomes" id="UP000199138">
    <property type="component" value="Unassembled WGS sequence"/>
</dbReference>
<evidence type="ECO:0000313" key="1">
    <source>
        <dbReference type="EMBL" id="SFU56119.1"/>
    </source>
</evidence>
<dbReference type="OrthoDB" id="944647at2"/>
<name>A0A1I7H636_9FLAO</name>
<dbReference type="InterPro" id="IPR012347">
    <property type="entry name" value="Ferritin-like"/>
</dbReference>
<evidence type="ECO:0008006" key="3">
    <source>
        <dbReference type="Google" id="ProtNLM"/>
    </source>
</evidence>
<reference evidence="1 2" key="1">
    <citation type="submission" date="2016-10" db="EMBL/GenBank/DDBJ databases">
        <authorList>
            <person name="de Groot N.N."/>
        </authorList>
    </citation>
    <scope>NUCLEOTIDE SEQUENCE [LARGE SCALE GENOMIC DNA]</scope>
    <source>
        <strain evidence="1 2">CGMCC 1.12333</strain>
    </source>
</reference>
<protein>
    <recommendedName>
        <fullName evidence="3">DUF2383 domain-containing protein</fullName>
    </recommendedName>
</protein>
<sequence length="153" mass="18001">MKHHAKTIHQLKDLIKINSERIKDYQDAIDCLKGERKELSIAYSKMIEQSLQFKTELENTVIIYGGALKDYNPGSIFEKWLALKDDFKYQNIDSSHDICISCEDALLKAYKKLTQDTDIDRDTRELLDKQHQKLEKYSCEIKNILEEYETIHS</sequence>
<keyword evidence="2" id="KW-1185">Reference proteome</keyword>
<dbReference type="RefSeq" id="WP_093025169.1">
    <property type="nucleotide sequence ID" value="NZ_FPBK01000007.1"/>
</dbReference>
<dbReference type="STRING" id="1224947.SAMN05216480_107104"/>
<proteinExistence type="predicted"/>
<dbReference type="EMBL" id="FPBK01000007">
    <property type="protein sequence ID" value="SFU56119.1"/>
    <property type="molecule type" value="Genomic_DNA"/>
</dbReference>
<organism evidence="1 2">
    <name type="scientific">Pustulibacterium marinum</name>
    <dbReference type="NCBI Taxonomy" id="1224947"/>
    <lineage>
        <taxon>Bacteria</taxon>
        <taxon>Pseudomonadati</taxon>
        <taxon>Bacteroidota</taxon>
        <taxon>Flavobacteriia</taxon>
        <taxon>Flavobacteriales</taxon>
        <taxon>Flavobacteriaceae</taxon>
        <taxon>Pustulibacterium</taxon>
    </lineage>
</organism>